<name>A0ABQ4RVG6_9HYPH</name>
<reference evidence="1" key="1">
    <citation type="journal article" date="2021" name="Front. Microbiol.">
        <title>Comprehensive Comparative Genomics and Phenotyping of Methylobacterium Species.</title>
        <authorList>
            <person name="Alessa O."/>
            <person name="Ogura Y."/>
            <person name="Fujitani Y."/>
            <person name="Takami H."/>
            <person name="Hayashi T."/>
            <person name="Sahin N."/>
            <person name="Tani A."/>
        </authorList>
    </citation>
    <scope>NUCLEOTIDE SEQUENCE</scope>
    <source>
        <strain evidence="1">DSM 19015</strain>
    </source>
</reference>
<gene>
    <name evidence="1" type="ORF">OCOJLMKI_1994</name>
</gene>
<keyword evidence="2" id="KW-1185">Reference proteome</keyword>
<evidence type="ECO:0000313" key="1">
    <source>
        <dbReference type="EMBL" id="GJD94790.1"/>
    </source>
</evidence>
<reference evidence="1" key="2">
    <citation type="submission" date="2021-08" db="EMBL/GenBank/DDBJ databases">
        <authorList>
            <person name="Tani A."/>
            <person name="Ola A."/>
            <person name="Ogura Y."/>
            <person name="Katsura K."/>
            <person name="Hayashi T."/>
        </authorList>
    </citation>
    <scope>NUCLEOTIDE SEQUENCE</scope>
    <source>
        <strain evidence="1">DSM 19015</strain>
    </source>
</reference>
<sequence>MTRPFEITRRNPSGYYIAADPGWNWIVMSPKWPDPQTLELWVSVKEIGDTFESARRFACVRATVPQLKEALQWAADRPIGARLVSVEIERTPELTEYIRQVDVDRLACGCP</sequence>
<dbReference type="Proteomes" id="UP001055125">
    <property type="component" value="Unassembled WGS sequence"/>
</dbReference>
<proteinExistence type="predicted"/>
<accession>A0ABQ4RVG6</accession>
<dbReference type="EMBL" id="BPQP01000029">
    <property type="protein sequence ID" value="GJD94790.1"/>
    <property type="molecule type" value="Genomic_DNA"/>
</dbReference>
<evidence type="ECO:0000313" key="2">
    <source>
        <dbReference type="Proteomes" id="UP001055125"/>
    </source>
</evidence>
<comment type="caution">
    <text evidence="1">The sequence shown here is derived from an EMBL/GenBank/DDBJ whole genome shotgun (WGS) entry which is preliminary data.</text>
</comment>
<protein>
    <submittedName>
        <fullName evidence="1">Uncharacterized protein</fullName>
    </submittedName>
</protein>
<organism evidence="1 2">
    <name type="scientific">Methylobacterium iners</name>
    <dbReference type="NCBI Taxonomy" id="418707"/>
    <lineage>
        <taxon>Bacteria</taxon>
        <taxon>Pseudomonadati</taxon>
        <taxon>Pseudomonadota</taxon>
        <taxon>Alphaproteobacteria</taxon>
        <taxon>Hyphomicrobiales</taxon>
        <taxon>Methylobacteriaceae</taxon>
        <taxon>Methylobacterium</taxon>
    </lineage>
</organism>